<reference evidence="1 2" key="1">
    <citation type="submission" date="2015-01" db="EMBL/GenBank/DDBJ databases">
        <title>Evolution of Trichinella species and genotypes.</title>
        <authorList>
            <person name="Korhonen P.K."/>
            <person name="Edoardo P."/>
            <person name="Giuseppe L.R."/>
            <person name="Gasser R.B."/>
        </authorList>
    </citation>
    <scope>NUCLEOTIDE SEQUENCE [LARGE SCALE GENOMIC DNA]</scope>
    <source>
        <strain evidence="1">ISS1029</strain>
    </source>
</reference>
<accession>A0A0V1GAX0</accession>
<organism evidence="1 2">
    <name type="scientific">Trichinella zimbabwensis</name>
    <dbReference type="NCBI Taxonomy" id="268475"/>
    <lineage>
        <taxon>Eukaryota</taxon>
        <taxon>Metazoa</taxon>
        <taxon>Ecdysozoa</taxon>
        <taxon>Nematoda</taxon>
        <taxon>Enoplea</taxon>
        <taxon>Dorylaimia</taxon>
        <taxon>Trichinellida</taxon>
        <taxon>Trichinellidae</taxon>
        <taxon>Trichinella</taxon>
    </lineage>
</organism>
<dbReference type="Proteomes" id="UP000055024">
    <property type="component" value="Unassembled WGS sequence"/>
</dbReference>
<dbReference type="AlphaFoldDB" id="A0A0V1GAX0"/>
<comment type="caution">
    <text evidence="1">The sequence shown here is derived from an EMBL/GenBank/DDBJ whole genome shotgun (WGS) entry which is preliminary data.</text>
</comment>
<gene>
    <name evidence="1" type="ORF">T11_11194</name>
</gene>
<keyword evidence="2" id="KW-1185">Reference proteome</keyword>
<evidence type="ECO:0000313" key="2">
    <source>
        <dbReference type="Proteomes" id="UP000055024"/>
    </source>
</evidence>
<dbReference type="EMBL" id="JYDP01003901">
    <property type="protein sequence ID" value="KRY95343.1"/>
    <property type="molecule type" value="Genomic_DNA"/>
</dbReference>
<protein>
    <submittedName>
        <fullName evidence="1">Uncharacterized protein</fullName>
    </submittedName>
</protein>
<evidence type="ECO:0000313" key="1">
    <source>
        <dbReference type="EMBL" id="KRY95343.1"/>
    </source>
</evidence>
<proteinExistence type="predicted"/>
<sequence length="43" mass="4784">MICFASLGRNIASMLTEVESPDCLCFSVALCRQWASIDIARFN</sequence>
<name>A0A0V1GAX0_9BILA</name>